<organism evidence="2 3">
    <name type="scientific">Punica granatum</name>
    <name type="common">Pomegranate</name>
    <dbReference type="NCBI Taxonomy" id="22663"/>
    <lineage>
        <taxon>Eukaryota</taxon>
        <taxon>Viridiplantae</taxon>
        <taxon>Streptophyta</taxon>
        <taxon>Embryophyta</taxon>
        <taxon>Tracheophyta</taxon>
        <taxon>Spermatophyta</taxon>
        <taxon>Magnoliopsida</taxon>
        <taxon>eudicotyledons</taxon>
        <taxon>Gunneridae</taxon>
        <taxon>Pentapetalae</taxon>
        <taxon>rosids</taxon>
        <taxon>malvids</taxon>
        <taxon>Myrtales</taxon>
        <taxon>Lythraceae</taxon>
        <taxon>Punica</taxon>
    </lineage>
</organism>
<evidence type="ECO:0000256" key="1">
    <source>
        <dbReference type="SAM" id="MobiDB-lite"/>
    </source>
</evidence>
<feature type="region of interest" description="Disordered" evidence="1">
    <location>
        <begin position="1"/>
        <end position="66"/>
    </location>
</feature>
<evidence type="ECO:0000313" key="2">
    <source>
        <dbReference type="EMBL" id="OWM71892.1"/>
    </source>
</evidence>
<name>A0A218WIP7_PUNGR</name>
<accession>A0A218WIP7</accession>
<proteinExistence type="predicted"/>
<evidence type="ECO:0000313" key="3">
    <source>
        <dbReference type="Proteomes" id="UP000197138"/>
    </source>
</evidence>
<dbReference type="Proteomes" id="UP000197138">
    <property type="component" value="Unassembled WGS sequence"/>
</dbReference>
<gene>
    <name evidence="2" type="ORF">CDL15_Pgr017775</name>
</gene>
<comment type="caution">
    <text evidence="2">The sequence shown here is derived from an EMBL/GenBank/DDBJ whole genome shotgun (WGS) entry which is preliminary data.</text>
</comment>
<protein>
    <submittedName>
        <fullName evidence="2">Uncharacterized protein</fullName>
    </submittedName>
</protein>
<feature type="compositionally biased region" description="Basic and acidic residues" evidence="1">
    <location>
        <begin position="1"/>
        <end position="10"/>
    </location>
</feature>
<reference evidence="3" key="1">
    <citation type="journal article" date="2017" name="Plant J.">
        <title>The pomegranate (Punica granatum L.) genome and the genomics of punicalagin biosynthesis.</title>
        <authorList>
            <person name="Qin G."/>
            <person name="Xu C."/>
            <person name="Ming R."/>
            <person name="Tang H."/>
            <person name="Guyot R."/>
            <person name="Kramer E.M."/>
            <person name="Hu Y."/>
            <person name="Yi X."/>
            <person name="Qi Y."/>
            <person name="Xu X."/>
            <person name="Gao Z."/>
            <person name="Pan H."/>
            <person name="Jian J."/>
            <person name="Tian Y."/>
            <person name="Yue Z."/>
            <person name="Xu Y."/>
        </authorList>
    </citation>
    <scope>NUCLEOTIDE SEQUENCE [LARGE SCALE GENOMIC DNA]</scope>
    <source>
        <strain evidence="3">cv. Dabenzi</strain>
    </source>
</reference>
<dbReference type="AlphaFoldDB" id="A0A218WIP7"/>
<feature type="compositionally biased region" description="Basic and acidic residues" evidence="1">
    <location>
        <begin position="44"/>
        <end position="66"/>
    </location>
</feature>
<dbReference type="EMBL" id="MTKT01004293">
    <property type="protein sequence ID" value="OWM71892.1"/>
    <property type="molecule type" value="Genomic_DNA"/>
</dbReference>
<sequence>MTRTAPREGASKPTTGSEDDRHEETITLRLMMKSMAILSTPPIRRVEGVGRRREKEKEPPGPKKAG</sequence>